<organism evidence="2 3">
    <name type="scientific">Hymenobacter negativus</name>
    <dbReference type="NCBI Taxonomy" id="2795026"/>
    <lineage>
        <taxon>Bacteria</taxon>
        <taxon>Pseudomonadati</taxon>
        <taxon>Bacteroidota</taxon>
        <taxon>Cytophagia</taxon>
        <taxon>Cytophagales</taxon>
        <taxon>Hymenobacteraceae</taxon>
        <taxon>Hymenobacter</taxon>
    </lineage>
</organism>
<evidence type="ECO:0000256" key="1">
    <source>
        <dbReference type="SAM" id="SignalP"/>
    </source>
</evidence>
<dbReference type="PROSITE" id="PS51257">
    <property type="entry name" value="PROKAR_LIPOPROTEIN"/>
    <property type="match status" value="1"/>
</dbReference>
<accession>A0ABS3QBF5</accession>
<sequence>MNWLTSRGAPLVAFVALALTGCDTGTALNVDLPDTTSVNTQYQDLPLSASTVRLAPVHTLKTDHYLVGCLEDNVAGKTTANAYLNVLDAAAITAVGGSVTDSLPSTVATPAAPAVIDSVVMVMGFDQVYGSTTTPARFDIYQLQAPLDDRQVYDASMAQPATVIATNVASRLNRTQQVIVTAAVAATNTTAAIPAVTSTASDPTVRLLLRRRAAGGAITEVPSPYIDGIFTQLTQAGFKQSTLNGLLKGLAIKPNTTYRSGIVAFSRGYRQRMIFYYHTDATTRRSYSFYFGPVFSSLNLSGSSDPRYYTEIKNEFPTNLLALDNRTGSVNPSVLNGLSYAQEGTGLATRISFTGLSDLIAAATTGGLTINRAEIRVPVKPYTNALFQNPNLLYGVEVDASNNVLQRVVNFIPTDRVVQADGTDQTGVGSYAAGGLVDALTNQAYYSLPITSYLQAYLYDKLGGNPTALVLAPSIQASSTLTLNRAALDAANIKLRVYYSKR</sequence>
<dbReference type="InterPro" id="IPR025366">
    <property type="entry name" value="DUF4270"/>
</dbReference>
<dbReference type="RefSeq" id="WP_208174064.1">
    <property type="nucleotide sequence ID" value="NZ_JAGETZ010000002.1"/>
</dbReference>
<keyword evidence="3" id="KW-1185">Reference proteome</keyword>
<reference evidence="2 3" key="1">
    <citation type="submission" date="2021-03" db="EMBL/GenBank/DDBJ databases">
        <authorList>
            <person name="Kim M.K."/>
        </authorList>
    </citation>
    <scope>NUCLEOTIDE SEQUENCE [LARGE SCALE GENOMIC DNA]</scope>
    <source>
        <strain evidence="2 3">BT442</strain>
    </source>
</reference>
<feature type="chain" id="PRO_5046976061" evidence="1">
    <location>
        <begin position="19"/>
        <end position="502"/>
    </location>
</feature>
<keyword evidence="1" id="KW-0732">Signal</keyword>
<evidence type="ECO:0000313" key="2">
    <source>
        <dbReference type="EMBL" id="MBO2008497.1"/>
    </source>
</evidence>
<dbReference type="EMBL" id="JAGETZ010000002">
    <property type="protein sequence ID" value="MBO2008497.1"/>
    <property type="molecule type" value="Genomic_DNA"/>
</dbReference>
<comment type="caution">
    <text evidence="2">The sequence shown here is derived from an EMBL/GenBank/DDBJ whole genome shotgun (WGS) entry which is preliminary data.</text>
</comment>
<dbReference type="Pfam" id="PF14092">
    <property type="entry name" value="DUF4270"/>
    <property type="match status" value="1"/>
</dbReference>
<name>A0ABS3QBF5_9BACT</name>
<feature type="signal peptide" evidence="1">
    <location>
        <begin position="1"/>
        <end position="18"/>
    </location>
</feature>
<gene>
    <name evidence="2" type="ORF">J4E00_05485</name>
</gene>
<evidence type="ECO:0000313" key="3">
    <source>
        <dbReference type="Proteomes" id="UP000664369"/>
    </source>
</evidence>
<proteinExistence type="predicted"/>
<protein>
    <submittedName>
        <fullName evidence="2">DUF4270 family protein</fullName>
    </submittedName>
</protein>
<dbReference type="Proteomes" id="UP000664369">
    <property type="component" value="Unassembled WGS sequence"/>
</dbReference>